<comment type="similarity">
    <text evidence="3">Belongs to the NSE2 family.</text>
</comment>
<dbReference type="Proteomes" id="UP000031512">
    <property type="component" value="Chromosome 3"/>
</dbReference>
<name>L0AZ59_THEEQ</name>
<evidence type="ECO:0000313" key="11">
    <source>
        <dbReference type="EMBL" id="AFZ80845.1"/>
    </source>
</evidence>
<evidence type="ECO:0000256" key="6">
    <source>
        <dbReference type="ARBA" id="ARBA00022771"/>
    </source>
</evidence>
<comment type="subcellular location">
    <subcellularLocation>
        <location evidence="1">Nucleus</location>
    </subcellularLocation>
</comment>
<evidence type="ECO:0000256" key="7">
    <source>
        <dbReference type="ARBA" id="ARBA00022786"/>
    </source>
</evidence>
<gene>
    <name evidence="11" type="ORF">BEWA_002520</name>
</gene>
<proteinExistence type="inferred from homology"/>
<dbReference type="RefSeq" id="XP_004830511.1">
    <property type="nucleotide sequence ID" value="XM_004830454.1"/>
</dbReference>
<dbReference type="VEuPathDB" id="PiroplasmaDB:BEWA_002520"/>
<feature type="domain" description="SP-RING-type" evidence="10">
    <location>
        <begin position="101"/>
        <end position="165"/>
    </location>
</feature>
<evidence type="ECO:0000256" key="9">
    <source>
        <dbReference type="ARBA" id="ARBA00023242"/>
    </source>
</evidence>
<dbReference type="STRING" id="1537102.L0AZ59"/>
<keyword evidence="4" id="KW-0808">Transferase</keyword>
<dbReference type="GO" id="GO:0000724">
    <property type="term" value="P:double-strand break repair via homologous recombination"/>
    <property type="evidence" value="ECO:0007669"/>
    <property type="project" value="InterPro"/>
</dbReference>
<accession>L0AZ59</accession>
<dbReference type="PANTHER" id="PTHR21330:SF1">
    <property type="entry name" value="E3 SUMO-PROTEIN LIGASE NSE2"/>
    <property type="match status" value="1"/>
</dbReference>
<evidence type="ECO:0000256" key="2">
    <source>
        <dbReference type="ARBA" id="ARBA00004718"/>
    </source>
</evidence>
<dbReference type="InterPro" id="IPR013083">
    <property type="entry name" value="Znf_RING/FYVE/PHD"/>
</dbReference>
<dbReference type="AlphaFoldDB" id="L0AZ59"/>
<dbReference type="GO" id="GO:0030915">
    <property type="term" value="C:Smc5-Smc6 complex"/>
    <property type="evidence" value="ECO:0007669"/>
    <property type="project" value="InterPro"/>
</dbReference>
<evidence type="ECO:0000256" key="5">
    <source>
        <dbReference type="ARBA" id="ARBA00022723"/>
    </source>
</evidence>
<dbReference type="GO" id="GO:0005634">
    <property type="term" value="C:nucleus"/>
    <property type="evidence" value="ECO:0007669"/>
    <property type="project" value="UniProtKB-SubCell"/>
</dbReference>
<dbReference type="InterPro" id="IPR004181">
    <property type="entry name" value="Znf_MIZ"/>
</dbReference>
<dbReference type="EMBL" id="CP001670">
    <property type="protein sequence ID" value="AFZ80845.1"/>
    <property type="molecule type" value="Genomic_DNA"/>
</dbReference>
<comment type="pathway">
    <text evidence="2">Protein modification; protein sumoylation.</text>
</comment>
<dbReference type="InterPro" id="IPR026846">
    <property type="entry name" value="Nse2(Mms21)"/>
</dbReference>
<keyword evidence="12" id="KW-1185">Reference proteome</keyword>
<keyword evidence="7" id="KW-0833">Ubl conjugation pathway</keyword>
<evidence type="ECO:0000256" key="3">
    <source>
        <dbReference type="ARBA" id="ARBA00008212"/>
    </source>
</evidence>
<organism evidence="11 12">
    <name type="scientific">Theileria equi strain WA</name>
    <dbReference type="NCBI Taxonomy" id="1537102"/>
    <lineage>
        <taxon>Eukaryota</taxon>
        <taxon>Sar</taxon>
        <taxon>Alveolata</taxon>
        <taxon>Apicomplexa</taxon>
        <taxon>Aconoidasida</taxon>
        <taxon>Piroplasmida</taxon>
        <taxon>Theileriidae</taxon>
        <taxon>Theileria</taxon>
    </lineage>
</organism>
<keyword evidence="9" id="KW-0539">Nucleus</keyword>
<dbReference type="GO" id="GO:0016925">
    <property type="term" value="P:protein sumoylation"/>
    <property type="evidence" value="ECO:0007669"/>
    <property type="project" value="TreeGrafter"/>
</dbReference>
<dbReference type="OrthoDB" id="26899at2759"/>
<evidence type="ECO:0000256" key="4">
    <source>
        <dbReference type="ARBA" id="ARBA00022679"/>
    </source>
</evidence>
<protein>
    <recommendedName>
        <fullName evidence="10">SP-RING-type domain-containing protein</fullName>
    </recommendedName>
</protein>
<dbReference type="CDD" id="cd16651">
    <property type="entry name" value="SPL-RING_NSE2"/>
    <property type="match status" value="1"/>
</dbReference>
<dbReference type="eggNOG" id="KOG2979">
    <property type="taxonomic scope" value="Eukaryota"/>
</dbReference>
<keyword evidence="8" id="KW-0862">Zinc</keyword>
<sequence>MSNELSVNEFGEELYGMTQAWSKYNDNIYLIANQLLSLVFSFKFFGNQETCEKLHKLCEAFFKELDELGDRLEDRKNFSFDRVYQTLMDVLVVNNKTESTDDVLVEESKSDFCNICPITRKPIVQPVSQVLSDGGDSCSHIFDHTAIMHLLKSTPEIHCPIAACTKNVHKDRLHRDWESIHWKRHHQFQRICDEITQNLDQEGEKALYLI</sequence>
<dbReference type="GeneID" id="15805542"/>
<dbReference type="Gene3D" id="3.30.40.10">
    <property type="entry name" value="Zinc/RING finger domain, C3HC4 (zinc finger)"/>
    <property type="match status" value="1"/>
</dbReference>
<evidence type="ECO:0000259" key="10">
    <source>
        <dbReference type="Pfam" id="PF11789"/>
    </source>
</evidence>
<evidence type="ECO:0000256" key="8">
    <source>
        <dbReference type="ARBA" id="ARBA00022833"/>
    </source>
</evidence>
<dbReference type="GO" id="GO:0061665">
    <property type="term" value="F:SUMO ligase activity"/>
    <property type="evidence" value="ECO:0007669"/>
    <property type="project" value="TreeGrafter"/>
</dbReference>
<keyword evidence="5" id="KW-0479">Metal-binding</keyword>
<dbReference type="Pfam" id="PF11789">
    <property type="entry name" value="zf-Nse"/>
    <property type="match status" value="1"/>
</dbReference>
<reference evidence="11 12" key="1">
    <citation type="journal article" date="2012" name="BMC Genomics">
        <title>Comparative genomic analysis and phylogenetic position of Theileria equi.</title>
        <authorList>
            <person name="Kappmeyer L.S."/>
            <person name="Thiagarajan M."/>
            <person name="Herndon D.R."/>
            <person name="Ramsay J.D."/>
            <person name="Caler E."/>
            <person name="Djikeng A."/>
            <person name="Gillespie J.J."/>
            <person name="Lau A.O."/>
            <person name="Roalson E.H."/>
            <person name="Silva J.C."/>
            <person name="Silva M.G."/>
            <person name="Suarez C.E."/>
            <person name="Ueti M.W."/>
            <person name="Nene V.M."/>
            <person name="Mealey R.H."/>
            <person name="Knowles D.P."/>
            <person name="Brayton K.A."/>
        </authorList>
    </citation>
    <scope>NUCLEOTIDE SEQUENCE [LARGE SCALE GENOMIC DNA]</scope>
    <source>
        <strain evidence="11 12">WA</strain>
    </source>
</reference>
<keyword evidence="6" id="KW-0863">Zinc-finger</keyword>
<dbReference type="PANTHER" id="PTHR21330">
    <property type="entry name" value="E3 SUMO-PROTEIN LIGASE NSE2"/>
    <property type="match status" value="1"/>
</dbReference>
<evidence type="ECO:0000256" key="1">
    <source>
        <dbReference type="ARBA" id="ARBA00004123"/>
    </source>
</evidence>
<dbReference type="GO" id="GO:0008270">
    <property type="term" value="F:zinc ion binding"/>
    <property type="evidence" value="ECO:0007669"/>
    <property type="project" value="UniProtKB-KW"/>
</dbReference>
<dbReference type="KEGG" id="beq:BEWA_002520"/>
<evidence type="ECO:0000313" key="12">
    <source>
        <dbReference type="Proteomes" id="UP000031512"/>
    </source>
</evidence>